<comment type="similarity">
    <text evidence="1">Belongs to the sulfatase family.</text>
</comment>
<reference evidence="4 5" key="1">
    <citation type="submission" date="2018-06" db="EMBL/GenBank/DDBJ databases">
        <title>Echinicola strongylocentroti sp. nov., isolated from a sea urchin Strongylocentrotus intermedius.</title>
        <authorList>
            <person name="Bae S.S."/>
        </authorList>
    </citation>
    <scope>NUCLEOTIDE SEQUENCE [LARGE SCALE GENOMIC DNA]</scope>
    <source>
        <strain evidence="4 5">MEBiC08714</strain>
    </source>
</reference>
<dbReference type="SUPFAM" id="SSF53649">
    <property type="entry name" value="Alkaline phosphatase-like"/>
    <property type="match status" value="1"/>
</dbReference>
<dbReference type="RefSeq" id="WP_112786423.1">
    <property type="nucleotide sequence ID" value="NZ_CP030041.1"/>
</dbReference>
<dbReference type="AlphaFoldDB" id="A0A2Z4IR60"/>
<keyword evidence="2" id="KW-0378">Hydrolase</keyword>
<evidence type="ECO:0000256" key="2">
    <source>
        <dbReference type="ARBA" id="ARBA00022801"/>
    </source>
</evidence>
<evidence type="ECO:0000256" key="1">
    <source>
        <dbReference type="ARBA" id="ARBA00008779"/>
    </source>
</evidence>
<dbReference type="OrthoDB" id="9789742at2"/>
<dbReference type="InterPro" id="IPR016024">
    <property type="entry name" value="ARM-type_fold"/>
</dbReference>
<organism evidence="4 5">
    <name type="scientific">Echinicola strongylocentroti</name>
    <dbReference type="NCBI Taxonomy" id="1795355"/>
    <lineage>
        <taxon>Bacteria</taxon>
        <taxon>Pseudomonadati</taxon>
        <taxon>Bacteroidota</taxon>
        <taxon>Cytophagia</taxon>
        <taxon>Cytophagales</taxon>
        <taxon>Cyclobacteriaceae</taxon>
        <taxon>Echinicola</taxon>
    </lineage>
</organism>
<dbReference type="SUPFAM" id="SSF48371">
    <property type="entry name" value="ARM repeat"/>
    <property type="match status" value="1"/>
</dbReference>
<protein>
    <submittedName>
        <fullName evidence="4">Sulfatase</fullName>
    </submittedName>
</protein>
<dbReference type="Gene3D" id="3.40.720.10">
    <property type="entry name" value="Alkaline Phosphatase, subunit A"/>
    <property type="match status" value="1"/>
</dbReference>
<dbReference type="KEGG" id="est:DN752_05045"/>
<evidence type="ECO:0000313" key="5">
    <source>
        <dbReference type="Proteomes" id="UP000248688"/>
    </source>
</evidence>
<dbReference type="CDD" id="cd16027">
    <property type="entry name" value="SGSH"/>
    <property type="match status" value="1"/>
</dbReference>
<dbReference type="EMBL" id="CP030041">
    <property type="protein sequence ID" value="AWW33056.1"/>
    <property type="molecule type" value="Genomic_DNA"/>
</dbReference>
<dbReference type="InterPro" id="IPR000917">
    <property type="entry name" value="Sulfatase_N"/>
</dbReference>
<gene>
    <name evidence="4" type="ORF">DN752_05045</name>
</gene>
<dbReference type="PANTHER" id="PTHR42693:SF53">
    <property type="entry name" value="ENDO-4-O-SULFATASE"/>
    <property type="match status" value="1"/>
</dbReference>
<dbReference type="Pfam" id="PF00884">
    <property type="entry name" value="Sulfatase"/>
    <property type="match status" value="1"/>
</dbReference>
<accession>A0A2Z4IR60</accession>
<feature type="domain" description="Sulfatase N-terminal" evidence="3">
    <location>
        <begin position="32"/>
        <end position="308"/>
    </location>
</feature>
<dbReference type="InterPro" id="IPR017850">
    <property type="entry name" value="Alkaline_phosphatase_core_sf"/>
</dbReference>
<dbReference type="GO" id="GO:0004065">
    <property type="term" value="F:arylsulfatase activity"/>
    <property type="evidence" value="ECO:0007669"/>
    <property type="project" value="TreeGrafter"/>
</dbReference>
<keyword evidence="5" id="KW-1185">Reference proteome</keyword>
<evidence type="ECO:0000259" key="3">
    <source>
        <dbReference type="Pfam" id="PF00884"/>
    </source>
</evidence>
<name>A0A2Z4IR60_9BACT</name>
<sequence>MFQSTIKDRWTKLFLLIIVCLISHGSIAQERPNIIWITSEDNSKHYMKLYDSDGVETPHIEQLSQTGLVFDHAFSNGPVCSVARSTLITGSYAPRIGAQYHRKMKTVPMPDNLEMFPFYLREAGYYTANNAKEDYNLDKGDKVWDESSNKASYKNRKEGQPFFYVHNFSVTHEGQLHFGPEKMEETPISTLPPSGNLQPNHPQTALFEYTRAYYLDRIAEMDRQVGELIGQLEADGLLENTFVFYFGDHGGVLPGSKGYLYETGLHVPLVIHVPEKYKERVSYKAGTRVQEFVSFVDFGPTVLHLAGVKVPKQMDGEPFLRKKNKSPNDVAYGYADRFDEKYDFVRSVRKGKYKYIRNFHPFNFDGLWNNYRYKQIAYQEWVDLYRSGKLNEDQRQFFEVKPVEMLFDIEKDPYEINNLAEDPAYEKQLLAMRKELGDWLLSMPDLSFYPEFYLIEEAFDDPTAFGQDHRRDIKKYYLTANLATSGFQNVEEQLKRKLEDDDPWVRYWALCVLSSFGEEAKTLEEAVIGLSKSDPVRINRVRASQFLGICGVSDPMMDIEEALYSTTDPHEALLIMNILVQLADGPYGYTTSVEEGKLAASVADDSNIIRRLEYMNGL</sequence>
<dbReference type="InterPro" id="IPR050738">
    <property type="entry name" value="Sulfatase"/>
</dbReference>
<dbReference type="Proteomes" id="UP000248688">
    <property type="component" value="Chromosome"/>
</dbReference>
<evidence type="ECO:0000313" key="4">
    <source>
        <dbReference type="EMBL" id="AWW33056.1"/>
    </source>
</evidence>
<dbReference type="PANTHER" id="PTHR42693">
    <property type="entry name" value="ARYLSULFATASE FAMILY MEMBER"/>
    <property type="match status" value="1"/>
</dbReference>
<proteinExistence type="inferred from homology"/>